<gene>
    <name evidence="1" type="ORF">LCI18_003862</name>
</gene>
<reference evidence="1" key="1">
    <citation type="submission" date="2021-11" db="EMBL/GenBank/DDBJ databases">
        <title>Fusarium solani-melongenae Genome sequencing and assembly.</title>
        <authorList>
            <person name="Xie S."/>
            <person name="Huang L."/>
            <person name="Zhang X."/>
        </authorList>
    </citation>
    <scope>NUCLEOTIDE SEQUENCE</scope>
    <source>
        <strain evidence="1">CRI 24-3</strain>
    </source>
</reference>
<protein>
    <submittedName>
        <fullName evidence="1">Uncharacterized protein</fullName>
    </submittedName>
</protein>
<name>A0ACD3YVD9_FUSSC</name>
<organism evidence="1 2">
    <name type="scientific">Fusarium solani subsp. cucurbitae</name>
    <name type="common">Neocosmosporum cucurbitae</name>
    <dbReference type="NCBI Taxonomy" id="2747967"/>
    <lineage>
        <taxon>Eukaryota</taxon>
        <taxon>Fungi</taxon>
        <taxon>Dikarya</taxon>
        <taxon>Ascomycota</taxon>
        <taxon>Pezizomycotina</taxon>
        <taxon>Sordariomycetes</taxon>
        <taxon>Hypocreomycetidae</taxon>
        <taxon>Hypocreales</taxon>
        <taxon>Nectriaceae</taxon>
        <taxon>Fusarium</taxon>
        <taxon>Fusarium solani species complex</taxon>
    </lineage>
</organism>
<dbReference type="Proteomes" id="UP000830768">
    <property type="component" value="Chromosome 3"/>
</dbReference>
<evidence type="ECO:0000313" key="1">
    <source>
        <dbReference type="EMBL" id="UPK92927.1"/>
    </source>
</evidence>
<proteinExistence type="predicted"/>
<keyword evidence="2" id="KW-1185">Reference proteome</keyword>
<dbReference type="EMBL" id="CP090032">
    <property type="protein sequence ID" value="UPK92927.1"/>
    <property type="molecule type" value="Genomic_DNA"/>
</dbReference>
<evidence type="ECO:0000313" key="2">
    <source>
        <dbReference type="Proteomes" id="UP000830768"/>
    </source>
</evidence>
<accession>A0ACD3YVD9</accession>
<sequence length="576" mass="65599">MSTSHQEASQIGTLVIQNFSLFQNAIARLDNDTENGALVNGELGRLKLWSGSLGAYRRPGFRSLDYRLRDASRIQKHVVSILLHLTESLKDVIELAATESTPHTVKIDDEADEDVRFQYEYLWGDSKSQQAELDQVLRDVVDGVDCLLRFSIAIRNPSSHDRNKAETLETSLSFYEEFDIRHVQEKFPKASEALANRLGRALTRRRQYFQYREKHHQHLSAGLDQELDLQHIQETEMTTIASSIPDHLKAENVPSDFKGIPEIDDTRSEMSCTSYASSTQDVEKLRVPPLPIEHEHGPFLCPLCHTVISVKTRPEWNTKHVFGDLRPYICLSNLCPASDQQFTRRHEWTQHNLESCPQSFDSRSSFLEHTQTVHANEISQNNLEPLERLCHKKDLEWLDRDCPLCEQDNIASIQQYESHVGRHLEDLALFALPKTGDANYSDTDDVKSEGSNESSSSLAVGDAIDRMQHEGDGKSPEEASRAISKAIEEARLRLFGPMVPPERSHEVEADLQTKERGNLSNMTLDPYASRKQAERKRRTNLQLPWDRLVLKTRNENASKGEIVTKDMLTKNINVLG</sequence>